<evidence type="ECO:0000313" key="2">
    <source>
        <dbReference type="Proteomes" id="UP001623330"/>
    </source>
</evidence>
<evidence type="ECO:0000313" key="1">
    <source>
        <dbReference type="EMBL" id="KAL3233746.1"/>
    </source>
</evidence>
<dbReference type="Proteomes" id="UP001623330">
    <property type="component" value="Unassembled WGS sequence"/>
</dbReference>
<gene>
    <name evidence="1" type="ORF">RNJ44_03786</name>
</gene>
<sequence length="213" mass="25161">MDWKKEPHSSILILCGIHSTSGMRDIALETSNSLVHELLWDIIYLTEYQYLLPYYQEGHHKDFQKQLVGRVGKHLNELVRSKIRQVITKPQLWRSIGDRYTLLYLPLHFKDLIWCKATQSFLHVVLPINTEKGIHVHKDWLLAILEMAGYWNLSYVRLYIPRNDLINIQALLKNLHWIGANLLPNEDRNECHNNDDDDIMLSDENYIILECEC</sequence>
<reference evidence="1 2" key="1">
    <citation type="submission" date="2024-05" db="EMBL/GenBank/DDBJ databases">
        <title>Long read based assembly of the Candida bracarensis genome reveals expanded adhesin content.</title>
        <authorList>
            <person name="Marcet-Houben M."/>
            <person name="Ksiezopolska E."/>
            <person name="Gabaldon T."/>
        </authorList>
    </citation>
    <scope>NUCLEOTIDE SEQUENCE [LARGE SCALE GENOMIC DNA]</scope>
    <source>
        <strain evidence="1 2">CBM6</strain>
    </source>
</reference>
<dbReference type="EMBL" id="JBEVYD010000004">
    <property type="protein sequence ID" value="KAL3233746.1"/>
    <property type="molecule type" value="Genomic_DNA"/>
</dbReference>
<name>A0ABR4NY09_9SACH</name>
<accession>A0ABR4NY09</accession>
<protein>
    <submittedName>
        <fullName evidence="1">Ornithine decarboxylase antizyme</fullName>
    </submittedName>
</protein>
<comment type="caution">
    <text evidence="1">The sequence shown here is derived from an EMBL/GenBank/DDBJ whole genome shotgun (WGS) entry which is preliminary data.</text>
</comment>
<organism evidence="1 2">
    <name type="scientific">Nakaseomyces bracarensis</name>
    <dbReference type="NCBI Taxonomy" id="273131"/>
    <lineage>
        <taxon>Eukaryota</taxon>
        <taxon>Fungi</taxon>
        <taxon>Dikarya</taxon>
        <taxon>Ascomycota</taxon>
        <taxon>Saccharomycotina</taxon>
        <taxon>Saccharomycetes</taxon>
        <taxon>Saccharomycetales</taxon>
        <taxon>Saccharomycetaceae</taxon>
        <taxon>Nakaseomyces</taxon>
    </lineage>
</organism>
<proteinExistence type="predicted"/>
<keyword evidence="2" id="KW-1185">Reference proteome</keyword>